<comment type="catalytic activity">
    <reaction evidence="1">
        <text>ATP + protein L-histidine = ADP + protein N-phospho-L-histidine.</text>
        <dbReference type="EC" id="2.7.13.3"/>
    </reaction>
</comment>
<evidence type="ECO:0000256" key="1">
    <source>
        <dbReference type="ARBA" id="ARBA00000085"/>
    </source>
</evidence>
<dbReference type="InterPro" id="IPR050351">
    <property type="entry name" value="BphY/WalK/GraS-like"/>
</dbReference>
<dbReference type="PRINTS" id="PR00344">
    <property type="entry name" value="BCTRLSENSOR"/>
</dbReference>
<dbReference type="GO" id="GO:0000155">
    <property type="term" value="F:phosphorelay sensor kinase activity"/>
    <property type="evidence" value="ECO:0007669"/>
    <property type="project" value="InterPro"/>
</dbReference>
<keyword evidence="3" id="KW-0597">Phosphoprotein</keyword>
<dbReference type="PROSITE" id="PS50109">
    <property type="entry name" value="HIS_KIN"/>
    <property type="match status" value="1"/>
</dbReference>
<dbReference type="GO" id="GO:0004721">
    <property type="term" value="F:phosphoprotein phosphatase activity"/>
    <property type="evidence" value="ECO:0007669"/>
    <property type="project" value="TreeGrafter"/>
</dbReference>
<dbReference type="Pfam" id="PF02518">
    <property type="entry name" value="HATPase_c"/>
    <property type="match status" value="1"/>
</dbReference>
<evidence type="ECO:0000256" key="5">
    <source>
        <dbReference type="ARBA" id="ARBA00022777"/>
    </source>
</evidence>
<sequence length="538" mass="61266">MPYFIKNKNIENNLISFLMESVEQGISVTDEDLNIVFMNRAACKMLDIPVSLLQKNNTVYNLIRYMAERGDYGPGDIDEIIKHRIELLRKETVHDIDHETQDGRVICLQGKFATEGIFVSIFSDVTEQRAYEAKLEAVQYELELKLENSLREVRYNRDLLLNAINAIDDGIILFDEDDRLVLANTRILDLYPSLKRHLIQQSHIKKIEGFDLPEPDETNEEDLLKGRHRNEVKLHDDHWYRIEQSATVNGGKIAIFSDISTYKDQTSKLQQHTNKLVKLLQKEISLSETQREFVSMASHEFKTPLAIIDSNAQRIERKAGDMTTERLLTRIDNIRDSVQRMQYLINRFMDFSSEEIAGLKMAAKKQNFRSTVERLCANHLEMGETANILWDLNELPKYASFDQNLLDQCVSNILSNAIKYSEPGAPINVIGRRGDQHITIDICDEGIGIPEDEVPKIFNKYYRASNSSGIAGTGIGLNFTQMALKEQGGRIEVKSKLGEGSCFTIFLPASIADDVQEQEDTGKARPDKDQGTPDELAS</sequence>
<evidence type="ECO:0000256" key="2">
    <source>
        <dbReference type="ARBA" id="ARBA00012438"/>
    </source>
</evidence>
<dbReference type="InterPro" id="IPR004358">
    <property type="entry name" value="Sig_transdc_His_kin-like_C"/>
</dbReference>
<feature type="compositionally biased region" description="Basic and acidic residues" evidence="8">
    <location>
        <begin position="520"/>
        <end position="531"/>
    </location>
</feature>
<evidence type="ECO:0000256" key="3">
    <source>
        <dbReference type="ARBA" id="ARBA00022553"/>
    </source>
</evidence>
<dbReference type="SMART" id="SM00388">
    <property type="entry name" value="HisKA"/>
    <property type="match status" value="1"/>
</dbReference>
<proteinExistence type="predicted"/>
<keyword evidence="11" id="KW-1185">Reference proteome</keyword>
<dbReference type="CDD" id="cd00075">
    <property type="entry name" value="HATPase"/>
    <property type="match status" value="1"/>
</dbReference>
<gene>
    <name evidence="10" type="ORF">SAMN04488056_11161</name>
</gene>
<reference evidence="10 11" key="1">
    <citation type="submission" date="2016-10" db="EMBL/GenBank/DDBJ databases">
        <authorList>
            <person name="de Groot N.N."/>
        </authorList>
    </citation>
    <scope>NUCLEOTIDE SEQUENCE [LARGE SCALE GENOMIC DNA]</scope>
    <source>
        <strain evidence="10 11">CGMCC 1.9157</strain>
    </source>
</reference>
<dbReference type="PANTHER" id="PTHR45453">
    <property type="entry name" value="PHOSPHATE REGULON SENSOR PROTEIN PHOR"/>
    <property type="match status" value="1"/>
</dbReference>
<dbReference type="RefSeq" id="WP_090074547.1">
    <property type="nucleotide sequence ID" value="NZ_FOVR01000011.1"/>
</dbReference>
<evidence type="ECO:0000259" key="9">
    <source>
        <dbReference type="PROSITE" id="PS50109"/>
    </source>
</evidence>
<dbReference type="EMBL" id="FOVR01000011">
    <property type="protein sequence ID" value="SFO70034.1"/>
    <property type="molecule type" value="Genomic_DNA"/>
</dbReference>
<evidence type="ECO:0000256" key="7">
    <source>
        <dbReference type="ARBA" id="ARBA00023136"/>
    </source>
</evidence>
<dbReference type="GO" id="GO:0016036">
    <property type="term" value="P:cellular response to phosphate starvation"/>
    <property type="evidence" value="ECO:0007669"/>
    <property type="project" value="TreeGrafter"/>
</dbReference>
<dbReference type="AlphaFoldDB" id="A0A1I5JB03"/>
<organism evidence="10 11">
    <name type="scientific">Cohaesibacter marisflavi</name>
    <dbReference type="NCBI Taxonomy" id="655353"/>
    <lineage>
        <taxon>Bacteria</taxon>
        <taxon>Pseudomonadati</taxon>
        <taxon>Pseudomonadota</taxon>
        <taxon>Alphaproteobacteria</taxon>
        <taxon>Hyphomicrobiales</taxon>
        <taxon>Cohaesibacteraceae</taxon>
    </lineage>
</organism>
<dbReference type="PANTHER" id="PTHR45453:SF1">
    <property type="entry name" value="PHOSPHATE REGULON SENSOR PROTEIN PHOR"/>
    <property type="match status" value="1"/>
</dbReference>
<dbReference type="CDD" id="cd00082">
    <property type="entry name" value="HisKA"/>
    <property type="match status" value="1"/>
</dbReference>
<dbReference type="InterPro" id="IPR035965">
    <property type="entry name" value="PAS-like_dom_sf"/>
</dbReference>
<keyword evidence="4" id="KW-0808">Transferase</keyword>
<keyword evidence="5" id="KW-0418">Kinase</keyword>
<evidence type="ECO:0000313" key="11">
    <source>
        <dbReference type="Proteomes" id="UP000199236"/>
    </source>
</evidence>
<dbReference type="Proteomes" id="UP000199236">
    <property type="component" value="Unassembled WGS sequence"/>
</dbReference>
<protein>
    <recommendedName>
        <fullName evidence="2">histidine kinase</fullName>
        <ecNumber evidence="2">2.7.13.3</ecNumber>
    </recommendedName>
</protein>
<dbReference type="Pfam" id="PF00512">
    <property type="entry name" value="HisKA"/>
    <property type="match status" value="1"/>
</dbReference>
<feature type="domain" description="Histidine kinase" evidence="9">
    <location>
        <begin position="296"/>
        <end position="511"/>
    </location>
</feature>
<dbReference type="Pfam" id="PF12860">
    <property type="entry name" value="PAS_7"/>
    <property type="match status" value="2"/>
</dbReference>
<dbReference type="SMART" id="SM00387">
    <property type="entry name" value="HATPase_c"/>
    <property type="match status" value="1"/>
</dbReference>
<dbReference type="GO" id="GO:0005886">
    <property type="term" value="C:plasma membrane"/>
    <property type="evidence" value="ECO:0007669"/>
    <property type="project" value="TreeGrafter"/>
</dbReference>
<feature type="region of interest" description="Disordered" evidence="8">
    <location>
        <begin position="514"/>
        <end position="538"/>
    </location>
</feature>
<dbReference type="OrthoDB" id="9806130at2"/>
<dbReference type="STRING" id="655353.SAMN04488056_11161"/>
<accession>A0A1I5JB03</accession>
<dbReference type="SUPFAM" id="SSF47384">
    <property type="entry name" value="Homodimeric domain of signal transducing histidine kinase"/>
    <property type="match status" value="1"/>
</dbReference>
<dbReference type="Gene3D" id="3.30.450.20">
    <property type="entry name" value="PAS domain"/>
    <property type="match status" value="2"/>
</dbReference>
<evidence type="ECO:0000256" key="6">
    <source>
        <dbReference type="ARBA" id="ARBA00023012"/>
    </source>
</evidence>
<dbReference type="Gene3D" id="3.30.565.10">
    <property type="entry name" value="Histidine kinase-like ATPase, C-terminal domain"/>
    <property type="match status" value="1"/>
</dbReference>
<dbReference type="InterPro" id="IPR000014">
    <property type="entry name" value="PAS"/>
</dbReference>
<dbReference type="InterPro" id="IPR036097">
    <property type="entry name" value="HisK_dim/P_sf"/>
</dbReference>
<dbReference type="EC" id="2.7.13.3" evidence="2"/>
<evidence type="ECO:0000313" key="10">
    <source>
        <dbReference type="EMBL" id="SFO70034.1"/>
    </source>
</evidence>
<dbReference type="SUPFAM" id="SSF55785">
    <property type="entry name" value="PYP-like sensor domain (PAS domain)"/>
    <property type="match status" value="2"/>
</dbReference>
<keyword evidence="6" id="KW-0902">Two-component regulatory system</keyword>
<dbReference type="Gene3D" id="1.10.287.130">
    <property type="match status" value="1"/>
</dbReference>
<dbReference type="InterPro" id="IPR003661">
    <property type="entry name" value="HisK_dim/P_dom"/>
</dbReference>
<dbReference type="InterPro" id="IPR005467">
    <property type="entry name" value="His_kinase_dom"/>
</dbReference>
<name>A0A1I5JB03_9HYPH</name>
<evidence type="ECO:0000256" key="8">
    <source>
        <dbReference type="SAM" id="MobiDB-lite"/>
    </source>
</evidence>
<evidence type="ECO:0000256" key="4">
    <source>
        <dbReference type="ARBA" id="ARBA00022679"/>
    </source>
</evidence>
<dbReference type="SUPFAM" id="SSF55874">
    <property type="entry name" value="ATPase domain of HSP90 chaperone/DNA topoisomerase II/histidine kinase"/>
    <property type="match status" value="1"/>
</dbReference>
<dbReference type="InterPro" id="IPR003594">
    <property type="entry name" value="HATPase_dom"/>
</dbReference>
<keyword evidence="7" id="KW-0472">Membrane</keyword>
<dbReference type="SMART" id="SM00091">
    <property type="entry name" value="PAS"/>
    <property type="match status" value="2"/>
</dbReference>
<dbReference type="InterPro" id="IPR036890">
    <property type="entry name" value="HATPase_C_sf"/>
</dbReference>